<accession>A0A518G1U2</accession>
<protein>
    <submittedName>
        <fullName evidence="1">Uncharacterized protein</fullName>
    </submittedName>
</protein>
<dbReference type="GO" id="GO:0006629">
    <property type="term" value="P:lipid metabolic process"/>
    <property type="evidence" value="ECO:0007669"/>
    <property type="project" value="InterPro"/>
</dbReference>
<dbReference type="GO" id="GO:0008081">
    <property type="term" value="F:phosphoric diester hydrolase activity"/>
    <property type="evidence" value="ECO:0007669"/>
    <property type="project" value="InterPro"/>
</dbReference>
<keyword evidence="2" id="KW-1185">Reference proteome</keyword>
<evidence type="ECO:0000313" key="2">
    <source>
        <dbReference type="Proteomes" id="UP000318017"/>
    </source>
</evidence>
<proteinExistence type="predicted"/>
<dbReference type="SUPFAM" id="SSF51695">
    <property type="entry name" value="PLC-like phosphodiesterases"/>
    <property type="match status" value="1"/>
</dbReference>
<sequence>MTHSESKQMLPKTCFTLTTCCLMAVPLAPLAIEPPHIVAHRGLLLHAPENTLANFRACLERVKTIAGYGGAGSDVVRWSFAGIG</sequence>
<evidence type="ECO:0000313" key="1">
    <source>
        <dbReference type="EMBL" id="QDV22566.1"/>
    </source>
</evidence>
<dbReference type="Proteomes" id="UP000318017">
    <property type="component" value="Chromosome"/>
</dbReference>
<organism evidence="1 2">
    <name type="scientific">Aureliella helgolandensis</name>
    <dbReference type="NCBI Taxonomy" id="2527968"/>
    <lineage>
        <taxon>Bacteria</taxon>
        <taxon>Pseudomonadati</taxon>
        <taxon>Planctomycetota</taxon>
        <taxon>Planctomycetia</taxon>
        <taxon>Pirellulales</taxon>
        <taxon>Pirellulaceae</taxon>
        <taxon>Aureliella</taxon>
    </lineage>
</organism>
<name>A0A518G1U2_9BACT</name>
<dbReference type="KEGG" id="ahel:Q31a_08520"/>
<reference evidence="1 2" key="1">
    <citation type="submission" date="2019-02" db="EMBL/GenBank/DDBJ databases">
        <title>Deep-cultivation of Planctomycetes and their phenomic and genomic characterization uncovers novel biology.</title>
        <authorList>
            <person name="Wiegand S."/>
            <person name="Jogler M."/>
            <person name="Boedeker C."/>
            <person name="Pinto D."/>
            <person name="Vollmers J."/>
            <person name="Rivas-Marin E."/>
            <person name="Kohn T."/>
            <person name="Peeters S.H."/>
            <person name="Heuer A."/>
            <person name="Rast P."/>
            <person name="Oberbeckmann S."/>
            <person name="Bunk B."/>
            <person name="Jeske O."/>
            <person name="Meyerdierks A."/>
            <person name="Storesund J.E."/>
            <person name="Kallscheuer N."/>
            <person name="Luecker S."/>
            <person name="Lage O.M."/>
            <person name="Pohl T."/>
            <person name="Merkel B.J."/>
            <person name="Hornburger P."/>
            <person name="Mueller R.-W."/>
            <person name="Bruemmer F."/>
            <person name="Labrenz M."/>
            <person name="Spormann A.M."/>
            <person name="Op den Camp H."/>
            <person name="Overmann J."/>
            <person name="Amann R."/>
            <person name="Jetten M.S.M."/>
            <person name="Mascher T."/>
            <person name="Medema M.H."/>
            <person name="Devos D.P."/>
            <person name="Kaster A.-K."/>
            <person name="Ovreas L."/>
            <person name="Rohde M."/>
            <person name="Galperin M.Y."/>
            <person name="Jogler C."/>
        </authorList>
    </citation>
    <scope>NUCLEOTIDE SEQUENCE [LARGE SCALE GENOMIC DNA]</scope>
    <source>
        <strain evidence="1 2">Q31a</strain>
    </source>
</reference>
<dbReference type="Gene3D" id="3.20.20.190">
    <property type="entry name" value="Phosphatidylinositol (PI) phosphodiesterase"/>
    <property type="match status" value="1"/>
</dbReference>
<dbReference type="AlphaFoldDB" id="A0A518G1U2"/>
<dbReference type="EMBL" id="CP036298">
    <property type="protein sequence ID" value="QDV22566.1"/>
    <property type="molecule type" value="Genomic_DNA"/>
</dbReference>
<gene>
    <name evidence="1" type="ORF">Q31a_08520</name>
</gene>
<dbReference type="InterPro" id="IPR017946">
    <property type="entry name" value="PLC-like_Pdiesterase_TIM-brl"/>
</dbReference>